<proteinExistence type="predicted"/>
<accession>A0A7T8GV23</accession>
<dbReference type="AlphaFoldDB" id="A0A7T8GV23"/>
<gene>
    <name evidence="2" type="ORF">FKW44_018870</name>
</gene>
<evidence type="ECO:0000313" key="3">
    <source>
        <dbReference type="Proteomes" id="UP000595437"/>
    </source>
</evidence>
<evidence type="ECO:0000256" key="1">
    <source>
        <dbReference type="SAM" id="MobiDB-lite"/>
    </source>
</evidence>
<organism evidence="2 3">
    <name type="scientific">Caligus rogercresseyi</name>
    <name type="common">Sea louse</name>
    <dbReference type="NCBI Taxonomy" id="217165"/>
    <lineage>
        <taxon>Eukaryota</taxon>
        <taxon>Metazoa</taxon>
        <taxon>Ecdysozoa</taxon>
        <taxon>Arthropoda</taxon>
        <taxon>Crustacea</taxon>
        <taxon>Multicrustacea</taxon>
        <taxon>Hexanauplia</taxon>
        <taxon>Copepoda</taxon>
        <taxon>Siphonostomatoida</taxon>
        <taxon>Caligidae</taxon>
        <taxon>Caligus</taxon>
    </lineage>
</organism>
<protein>
    <submittedName>
        <fullName evidence="2">Gammatubulin complex component 6like</fullName>
    </submittedName>
</protein>
<dbReference type="EMBL" id="CP045902">
    <property type="protein sequence ID" value="QQP38323.1"/>
    <property type="molecule type" value="Genomic_DNA"/>
</dbReference>
<name>A0A7T8GV23_CALRO</name>
<dbReference type="Proteomes" id="UP000595437">
    <property type="component" value="Chromosome 13"/>
</dbReference>
<reference evidence="3" key="1">
    <citation type="submission" date="2021-01" db="EMBL/GenBank/DDBJ databases">
        <title>Caligus Genome Assembly.</title>
        <authorList>
            <person name="Gallardo-Escarate C."/>
        </authorList>
    </citation>
    <scope>NUCLEOTIDE SEQUENCE [LARGE SCALE GENOMIC DNA]</scope>
</reference>
<feature type="compositionally biased region" description="Basic and acidic residues" evidence="1">
    <location>
        <begin position="46"/>
        <end position="59"/>
    </location>
</feature>
<feature type="region of interest" description="Disordered" evidence="1">
    <location>
        <begin position="46"/>
        <end position="85"/>
    </location>
</feature>
<sequence>MSAIVEEKSLSIRAHKLNLEKERKSLAQKARSRHLETLKRIEDRITAEKNEECREEASHSRGSPGASPAGCSKEGGFEEPQDQGG</sequence>
<keyword evidence="3" id="KW-1185">Reference proteome</keyword>
<evidence type="ECO:0000313" key="2">
    <source>
        <dbReference type="EMBL" id="QQP38323.1"/>
    </source>
</evidence>